<dbReference type="OrthoDB" id="3903189at2759"/>
<organism evidence="9 10">
    <name type="scientific">Pleomassaria siparia CBS 279.74</name>
    <dbReference type="NCBI Taxonomy" id="1314801"/>
    <lineage>
        <taxon>Eukaryota</taxon>
        <taxon>Fungi</taxon>
        <taxon>Dikarya</taxon>
        <taxon>Ascomycota</taxon>
        <taxon>Pezizomycotina</taxon>
        <taxon>Dothideomycetes</taxon>
        <taxon>Pleosporomycetidae</taxon>
        <taxon>Pleosporales</taxon>
        <taxon>Pleomassariaceae</taxon>
        <taxon>Pleomassaria</taxon>
    </lineage>
</organism>
<dbReference type="PANTHER" id="PTHR33048:SF110">
    <property type="entry name" value="UBID FAMILY DECARBOXYLASE"/>
    <property type="match status" value="1"/>
</dbReference>
<dbReference type="Pfam" id="PF20684">
    <property type="entry name" value="Fung_rhodopsin"/>
    <property type="match status" value="1"/>
</dbReference>
<accession>A0A6G1KGH5</accession>
<evidence type="ECO:0000256" key="1">
    <source>
        <dbReference type="ARBA" id="ARBA00004141"/>
    </source>
</evidence>
<dbReference type="AlphaFoldDB" id="A0A6G1KGH5"/>
<feature type="transmembrane region" description="Helical" evidence="7">
    <location>
        <begin position="41"/>
        <end position="61"/>
    </location>
</feature>
<evidence type="ECO:0000256" key="4">
    <source>
        <dbReference type="ARBA" id="ARBA00023136"/>
    </source>
</evidence>
<evidence type="ECO:0000256" key="6">
    <source>
        <dbReference type="SAM" id="MobiDB-lite"/>
    </source>
</evidence>
<feature type="transmembrane region" description="Helical" evidence="7">
    <location>
        <begin position="173"/>
        <end position="192"/>
    </location>
</feature>
<proteinExistence type="inferred from homology"/>
<keyword evidence="4 7" id="KW-0472">Membrane</keyword>
<evidence type="ECO:0000256" key="5">
    <source>
        <dbReference type="ARBA" id="ARBA00038359"/>
    </source>
</evidence>
<evidence type="ECO:0000313" key="9">
    <source>
        <dbReference type="EMBL" id="KAF2711949.1"/>
    </source>
</evidence>
<evidence type="ECO:0000259" key="8">
    <source>
        <dbReference type="Pfam" id="PF20684"/>
    </source>
</evidence>
<evidence type="ECO:0000256" key="3">
    <source>
        <dbReference type="ARBA" id="ARBA00022989"/>
    </source>
</evidence>
<evidence type="ECO:0000313" key="10">
    <source>
        <dbReference type="Proteomes" id="UP000799428"/>
    </source>
</evidence>
<dbReference type="InterPro" id="IPR049326">
    <property type="entry name" value="Rhodopsin_dom_fungi"/>
</dbReference>
<feature type="domain" description="Rhodopsin" evidence="8">
    <location>
        <begin position="23"/>
        <end position="260"/>
    </location>
</feature>
<feature type="transmembrane region" description="Helical" evidence="7">
    <location>
        <begin position="97"/>
        <end position="114"/>
    </location>
</feature>
<feature type="transmembrane region" description="Helical" evidence="7">
    <location>
        <begin position="12"/>
        <end position="29"/>
    </location>
</feature>
<dbReference type="Proteomes" id="UP000799428">
    <property type="component" value="Unassembled WGS sequence"/>
</dbReference>
<dbReference type="PANTHER" id="PTHR33048">
    <property type="entry name" value="PTH11-LIKE INTEGRAL MEMBRANE PROTEIN (AFU_ORTHOLOGUE AFUA_5G11245)"/>
    <property type="match status" value="1"/>
</dbReference>
<keyword evidence="3 7" id="KW-1133">Transmembrane helix</keyword>
<evidence type="ECO:0000256" key="7">
    <source>
        <dbReference type="SAM" id="Phobius"/>
    </source>
</evidence>
<dbReference type="EMBL" id="MU005766">
    <property type="protein sequence ID" value="KAF2711949.1"/>
    <property type="molecule type" value="Genomic_DNA"/>
</dbReference>
<protein>
    <recommendedName>
        <fullName evidence="8">Rhodopsin domain-containing protein</fullName>
    </recommendedName>
</protein>
<feature type="transmembrane region" description="Helical" evidence="7">
    <location>
        <begin position="204"/>
        <end position="225"/>
    </location>
</feature>
<comment type="subcellular location">
    <subcellularLocation>
        <location evidence="1">Membrane</location>
        <topology evidence="1">Multi-pass membrane protein</topology>
    </subcellularLocation>
</comment>
<comment type="similarity">
    <text evidence="5">Belongs to the SAT4 family.</text>
</comment>
<dbReference type="InterPro" id="IPR052337">
    <property type="entry name" value="SAT4-like"/>
</dbReference>
<feature type="transmembrane region" description="Helical" evidence="7">
    <location>
        <begin position="237"/>
        <end position="258"/>
    </location>
</feature>
<sequence length="356" mass="40770">MSLIEPESSLWYAFCWIVVITRLISRRLHVRKWQNLQVDDYLIILSMLTTTVLMVLMHYVVNVGTNNLPPDQDYAKLSAREIRDRVFGSKLVMITDQMQIATAWTLKICMLLLYNRMTYNFFVRATTAYVVVTFVVMEILFFGAWCRPFKAYWLLPAKSFQCAAAQNHLLTNLVFNVTSNIILILLPMPILFGARLPLKRKMGLIVVFLMGFFSIMSAIVNKVFALTHPYGNEWTTWYIRETYMAILCANLPLIYPLIRRAFNPRSTRNQSYRSPTTATTAFRNDGSASTRANESQEWINESGENLQIYLTTEFIVTSSIELGVMAPIKAGANITTTKNMNTDTRREDSGAGMDHV</sequence>
<gene>
    <name evidence="9" type="ORF">K504DRAFT_521231</name>
</gene>
<dbReference type="GO" id="GO:0016020">
    <property type="term" value="C:membrane"/>
    <property type="evidence" value="ECO:0007669"/>
    <property type="project" value="UniProtKB-SubCell"/>
</dbReference>
<feature type="transmembrane region" description="Helical" evidence="7">
    <location>
        <begin position="121"/>
        <end position="145"/>
    </location>
</feature>
<keyword evidence="2 7" id="KW-0812">Transmembrane</keyword>
<keyword evidence="10" id="KW-1185">Reference proteome</keyword>
<evidence type="ECO:0000256" key="2">
    <source>
        <dbReference type="ARBA" id="ARBA00022692"/>
    </source>
</evidence>
<reference evidence="9" key="1">
    <citation type="journal article" date="2020" name="Stud. Mycol.">
        <title>101 Dothideomycetes genomes: a test case for predicting lifestyles and emergence of pathogens.</title>
        <authorList>
            <person name="Haridas S."/>
            <person name="Albert R."/>
            <person name="Binder M."/>
            <person name="Bloem J."/>
            <person name="Labutti K."/>
            <person name="Salamov A."/>
            <person name="Andreopoulos B."/>
            <person name="Baker S."/>
            <person name="Barry K."/>
            <person name="Bills G."/>
            <person name="Bluhm B."/>
            <person name="Cannon C."/>
            <person name="Castanera R."/>
            <person name="Culley D."/>
            <person name="Daum C."/>
            <person name="Ezra D."/>
            <person name="Gonzalez J."/>
            <person name="Henrissat B."/>
            <person name="Kuo A."/>
            <person name="Liang C."/>
            <person name="Lipzen A."/>
            <person name="Lutzoni F."/>
            <person name="Magnuson J."/>
            <person name="Mondo S."/>
            <person name="Nolan M."/>
            <person name="Ohm R."/>
            <person name="Pangilinan J."/>
            <person name="Park H.-J."/>
            <person name="Ramirez L."/>
            <person name="Alfaro M."/>
            <person name="Sun H."/>
            <person name="Tritt A."/>
            <person name="Yoshinaga Y."/>
            <person name="Zwiers L.-H."/>
            <person name="Turgeon B."/>
            <person name="Goodwin S."/>
            <person name="Spatafora J."/>
            <person name="Crous P."/>
            <person name="Grigoriev I."/>
        </authorList>
    </citation>
    <scope>NUCLEOTIDE SEQUENCE</scope>
    <source>
        <strain evidence="9">CBS 279.74</strain>
    </source>
</reference>
<name>A0A6G1KGH5_9PLEO</name>
<feature type="region of interest" description="Disordered" evidence="6">
    <location>
        <begin position="268"/>
        <end position="290"/>
    </location>
</feature>